<comment type="caution">
    <text evidence="2">The sequence shown here is derived from an EMBL/GenBank/DDBJ whole genome shotgun (WGS) entry which is preliminary data.</text>
</comment>
<keyword evidence="2" id="KW-0547">Nucleotide-binding</keyword>
<evidence type="ECO:0000313" key="3">
    <source>
        <dbReference type="Proteomes" id="UP000284250"/>
    </source>
</evidence>
<proteinExistence type="predicted"/>
<sequence length="228" mass="26157">MGVRYYSPRIIPPPKRYYLGFQDVLKKVLPKSLGFIEFSIVNYEILLVTDTGNFILDGASGGISAIIDLSWQIYNVAQLNDDYITVVIDEIENHLHATMQRSLLPDLIIAFPNVQFIVSTHSPLIIGSVKDSNVYALRYNDSKRIFSQKLDLLEKARTANEILDEVLGVPFTMPIWVEKELNDIVDKYIQSDIDENSFINMRRELKEVGLEEFMPMAMYKVIDMNNKS</sequence>
<protein>
    <submittedName>
        <fullName evidence="2">ATP-binding protein</fullName>
    </submittedName>
</protein>
<dbReference type="SUPFAM" id="SSF52540">
    <property type="entry name" value="P-loop containing nucleoside triphosphate hydrolases"/>
    <property type="match status" value="1"/>
</dbReference>
<organism evidence="2 3">
    <name type="scientific">Hymenobacter rubripertinctus</name>
    <dbReference type="NCBI Taxonomy" id="2029981"/>
    <lineage>
        <taxon>Bacteria</taxon>
        <taxon>Pseudomonadati</taxon>
        <taxon>Bacteroidota</taxon>
        <taxon>Cytophagia</taxon>
        <taxon>Cytophagales</taxon>
        <taxon>Hymenobacteraceae</taxon>
        <taxon>Hymenobacter</taxon>
    </lineage>
</organism>
<keyword evidence="3" id="KW-1185">Reference proteome</keyword>
<dbReference type="Pfam" id="PF13304">
    <property type="entry name" value="AAA_21"/>
    <property type="match status" value="1"/>
</dbReference>
<name>A0A418QUJ4_9BACT</name>
<dbReference type="RefSeq" id="WP_119656264.1">
    <property type="nucleotide sequence ID" value="NZ_JBHUOI010000052.1"/>
</dbReference>
<gene>
    <name evidence="2" type="ORF">D0T11_13165</name>
</gene>
<dbReference type="Gene3D" id="3.40.50.300">
    <property type="entry name" value="P-loop containing nucleotide triphosphate hydrolases"/>
    <property type="match status" value="1"/>
</dbReference>
<reference evidence="2 3" key="2">
    <citation type="submission" date="2019-01" db="EMBL/GenBank/DDBJ databases">
        <title>Hymenobacter humicola sp. nov., isolated from soils in Antarctica.</title>
        <authorList>
            <person name="Sedlacek I."/>
            <person name="Holochova P."/>
            <person name="Kralova S."/>
            <person name="Pantucek R."/>
            <person name="Stankova E."/>
            <person name="Vrbovska V."/>
            <person name="Kristofova L."/>
            <person name="Svec P."/>
            <person name="Busse H.-J."/>
        </authorList>
    </citation>
    <scope>NUCLEOTIDE SEQUENCE [LARGE SCALE GENOMIC DNA]</scope>
    <source>
        <strain evidence="2 3">CCM 8852</strain>
    </source>
</reference>
<evidence type="ECO:0000313" key="2">
    <source>
        <dbReference type="EMBL" id="RIY08872.1"/>
    </source>
</evidence>
<dbReference type="Proteomes" id="UP000284250">
    <property type="component" value="Unassembled WGS sequence"/>
</dbReference>
<dbReference type="InterPro" id="IPR027417">
    <property type="entry name" value="P-loop_NTPase"/>
</dbReference>
<reference evidence="2 3" key="1">
    <citation type="submission" date="2018-09" db="EMBL/GenBank/DDBJ databases">
        <authorList>
            <person name="Zeman M."/>
            <person name="Pardy F."/>
        </authorList>
    </citation>
    <scope>NUCLEOTIDE SEQUENCE [LARGE SCALE GENOMIC DNA]</scope>
    <source>
        <strain evidence="2 3">CCM 8852</strain>
    </source>
</reference>
<dbReference type="InterPro" id="IPR003959">
    <property type="entry name" value="ATPase_AAA_core"/>
</dbReference>
<dbReference type="GO" id="GO:0005524">
    <property type="term" value="F:ATP binding"/>
    <property type="evidence" value="ECO:0007669"/>
    <property type="project" value="UniProtKB-KW"/>
</dbReference>
<evidence type="ECO:0000259" key="1">
    <source>
        <dbReference type="Pfam" id="PF13304"/>
    </source>
</evidence>
<dbReference type="AlphaFoldDB" id="A0A418QUJ4"/>
<dbReference type="OrthoDB" id="9805802at2"/>
<dbReference type="GO" id="GO:0016887">
    <property type="term" value="F:ATP hydrolysis activity"/>
    <property type="evidence" value="ECO:0007669"/>
    <property type="project" value="InterPro"/>
</dbReference>
<feature type="domain" description="ATPase AAA-type core" evidence="1">
    <location>
        <begin position="36"/>
        <end position="126"/>
    </location>
</feature>
<accession>A0A418QUJ4</accession>
<dbReference type="EMBL" id="QYCN01000019">
    <property type="protein sequence ID" value="RIY08872.1"/>
    <property type="molecule type" value="Genomic_DNA"/>
</dbReference>
<keyword evidence="2" id="KW-0067">ATP-binding</keyword>